<dbReference type="AlphaFoldDB" id="A0A382MY22"/>
<evidence type="ECO:0000313" key="1">
    <source>
        <dbReference type="EMBL" id="SVC53410.1"/>
    </source>
</evidence>
<dbReference type="EMBL" id="UINC01096487">
    <property type="protein sequence ID" value="SVC53410.1"/>
    <property type="molecule type" value="Genomic_DNA"/>
</dbReference>
<reference evidence="1" key="1">
    <citation type="submission" date="2018-05" db="EMBL/GenBank/DDBJ databases">
        <authorList>
            <person name="Lanie J.A."/>
            <person name="Ng W.-L."/>
            <person name="Kazmierczak K.M."/>
            <person name="Andrzejewski T.M."/>
            <person name="Davidsen T.M."/>
            <person name="Wayne K.J."/>
            <person name="Tettelin H."/>
            <person name="Glass J.I."/>
            <person name="Rusch D."/>
            <person name="Podicherti R."/>
            <person name="Tsui H.-C.T."/>
            <person name="Winkler M.E."/>
        </authorList>
    </citation>
    <scope>NUCLEOTIDE SEQUENCE</scope>
</reference>
<proteinExistence type="predicted"/>
<feature type="non-terminal residue" evidence="1">
    <location>
        <position position="32"/>
    </location>
</feature>
<accession>A0A382MY22</accession>
<protein>
    <submittedName>
        <fullName evidence="1">Uncharacterized protein</fullName>
    </submittedName>
</protein>
<name>A0A382MY22_9ZZZZ</name>
<sequence>MVNFYTAMTGYQQSLLLRQYDIPLLGVKGRGV</sequence>
<gene>
    <name evidence="1" type="ORF">METZ01_LOCUS306264</name>
</gene>
<organism evidence="1">
    <name type="scientific">marine metagenome</name>
    <dbReference type="NCBI Taxonomy" id="408172"/>
    <lineage>
        <taxon>unclassified sequences</taxon>
        <taxon>metagenomes</taxon>
        <taxon>ecological metagenomes</taxon>
    </lineage>
</organism>